<dbReference type="Proteomes" id="UP000317023">
    <property type="component" value="Unassembled WGS sequence"/>
</dbReference>
<proteinExistence type="predicted"/>
<comment type="caution">
    <text evidence="2">The sequence shown here is derived from an EMBL/GenBank/DDBJ whole genome shotgun (WGS) entry which is preliminary data.</text>
</comment>
<name>A0A546Y785_AGRTU</name>
<protein>
    <submittedName>
        <fullName evidence="2">Uncharacterized protein</fullName>
    </submittedName>
</protein>
<feature type="region of interest" description="Disordered" evidence="1">
    <location>
        <begin position="59"/>
        <end position="83"/>
    </location>
</feature>
<sequence length="83" mass="8803">MFDGGFIAIQTSFASIPFRPAVSQVEGNLKKDCYISHIFPKGKTVTAVLEKQTAHCHSSGGRAISNAPSACRKRASAPSAPVR</sequence>
<evidence type="ECO:0000256" key="1">
    <source>
        <dbReference type="SAM" id="MobiDB-lite"/>
    </source>
</evidence>
<evidence type="ECO:0000313" key="2">
    <source>
        <dbReference type="EMBL" id="TRB08859.1"/>
    </source>
</evidence>
<evidence type="ECO:0000313" key="3">
    <source>
        <dbReference type="Proteomes" id="UP000317023"/>
    </source>
</evidence>
<dbReference type="EMBL" id="SGOE01000001">
    <property type="protein sequence ID" value="TRB08859.1"/>
    <property type="molecule type" value="Genomic_DNA"/>
</dbReference>
<gene>
    <name evidence="2" type="ORF">EXN61_02815</name>
</gene>
<dbReference type="AlphaFoldDB" id="A0A546Y785"/>
<accession>A0A546Y785</accession>
<reference evidence="2 3" key="1">
    <citation type="journal article" date="2019" name="Appl. Microbiol. Biotechnol.">
        <title>Differential efficiency of wild type rhizogenic strains for rol gene transformation of plants.</title>
        <authorList>
            <person name="Desmet S."/>
            <person name="De Keyser E."/>
            <person name="Van Vaerenbergh J."/>
            <person name="Baeyen S."/>
            <person name="Van Huylenbroeck J."/>
            <person name="Geelen D."/>
            <person name="Dhooghe E."/>
        </authorList>
    </citation>
    <scope>NUCLEOTIDE SEQUENCE [LARGE SCALE GENOMIC DNA]</scope>
    <source>
        <strain evidence="2 3">MAFF210266</strain>
    </source>
</reference>
<organism evidence="2 3">
    <name type="scientific">Agrobacterium tumefaciens</name>
    <dbReference type="NCBI Taxonomy" id="358"/>
    <lineage>
        <taxon>Bacteria</taxon>
        <taxon>Pseudomonadati</taxon>
        <taxon>Pseudomonadota</taxon>
        <taxon>Alphaproteobacteria</taxon>
        <taxon>Hyphomicrobiales</taxon>
        <taxon>Rhizobiaceae</taxon>
        <taxon>Rhizobium/Agrobacterium group</taxon>
        <taxon>Agrobacterium</taxon>
        <taxon>Agrobacterium tumefaciens complex</taxon>
    </lineage>
</organism>